<evidence type="ECO:0000313" key="1">
    <source>
        <dbReference type="EMBL" id="KAF2227708.1"/>
    </source>
</evidence>
<evidence type="ECO:0008006" key="3">
    <source>
        <dbReference type="Google" id="ProtNLM"/>
    </source>
</evidence>
<organism evidence="1 2">
    <name type="scientific">Elsinoe ampelina</name>
    <dbReference type="NCBI Taxonomy" id="302913"/>
    <lineage>
        <taxon>Eukaryota</taxon>
        <taxon>Fungi</taxon>
        <taxon>Dikarya</taxon>
        <taxon>Ascomycota</taxon>
        <taxon>Pezizomycotina</taxon>
        <taxon>Dothideomycetes</taxon>
        <taxon>Dothideomycetidae</taxon>
        <taxon>Myriangiales</taxon>
        <taxon>Elsinoaceae</taxon>
        <taxon>Elsinoe</taxon>
    </lineage>
</organism>
<protein>
    <recommendedName>
        <fullName evidence="3">Apple domain-containing protein</fullName>
    </recommendedName>
</protein>
<dbReference type="Proteomes" id="UP000799538">
    <property type="component" value="Unassembled WGS sequence"/>
</dbReference>
<feature type="non-terminal residue" evidence="1">
    <location>
        <position position="209"/>
    </location>
</feature>
<keyword evidence="2" id="KW-1185">Reference proteome</keyword>
<dbReference type="EMBL" id="ML992501">
    <property type="protein sequence ID" value="KAF2227708.1"/>
    <property type="molecule type" value="Genomic_DNA"/>
</dbReference>
<reference evidence="2" key="1">
    <citation type="journal article" date="2020" name="Stud. Mycol.">
        <title>101 Dothideomycetes genomes: A test case for predicting lifestyles and emergence of pathogens.</title>
        <authorList>
            <person name="Haridas S."/>
            <person name="Albert R."/>
            <person name="Binder M."/>
            <person name="Bloem J."/>
            <person name="LaButti K."/>
            <person name="Salamov A."/>
            <person name="Andreopoulos B."/>
            <person name="Baker S."/>
            <person name="Barry K."/>
            <person name="Bills G."/>
            <person name="Bluhm B."/>
            <person name="Cannon C."/>
            <person name="Castanera R."/>
            <person name="Culley D."/>
            <person name="Daum C."/>
            <person name="Ezra D."/>
            <person name="Gonzalez J."/>
            <person name="Henrissat B."/>
            <person name="Kuo A."/>
            <person name="Liang C."/>
            <person name="Lipzen A."/>
            <person name="Lutzoni F."/>
            <person name="Magnuson J."/>
            <person name="Mondo S."/>
            <person name="Nolan M."/>
            <person name="Ohm R."/>
            <person name="Pangilinan J."/>
            <person name="Park H.-J."/>
            <person name="Ramirez L."/>
            <person name="Alfaro M."/>
            <person name="Sun H."/>
            <person name="Tritt A."/>
            <person name="Yoshinaga Y."/>
            <person name="Zwiers L.-H."/>
            <person name="Turgeon B."/>
            <person name="Goodwin S."/>
            <person name="Spatafora J."/>
            <person name="Crous P."/>
            <person name="Grigoriev I."/>
        </authorList>
    </citation>
    <scope>NUCLEOTIDE SEQUENCE [LARGE SCALE GENOMIC DNA]</scope>
    <source>
        <strain evidence="2">CECT 20119</strain>
    </source>
</reference>
<accession>A0A6A6GQ06</accession>
<name>A0A6A6GQ06_9PEZI</name>
<dbReference type="AlphaFoldDB" id="A0A6A6GQ06"/>
<dbReference type="OrthoDB" id="271448at2759"/>
<evidence type="ECO:0000313" key="2">
    <source>
        <dbReference type="Proteomes" id="UP000799538"/>
    </source>
</evidence>
<dbReference type="PANTHER" id="PTHR36578:SF1">
    <property type="entry name" value="APPLE DOMAIN-CONTAINING PROTEIN"/>
    <property type="match status" value="1"/>
</dbReference>
<proteinExistence type="predicted"/>
<gene>
    <name evidence="1" type="ORF">BDZ85DRAFT_178218</name>
</gene>
<dbReference type="PANTHER" id="PTHR36578">
    <property type="entry name" value="CHROMOSOME 15, WHOLE GENOME SHOTGUN SEQUENCE"/>
    <property type="match status" value="1"/>
</dbReference>
<feature type="non-terminal residue" evidence="1">
    <location>
        <position position="1"/>
    </location>
</feature>
<sequence length="209" mass="22092">PAGYTTNFTNQYGSLFANNYITYTQLPTYNISQCAAFCDATSGCQAFNIYFERDPIQDPGSACPNPTSSTMVRCALWGSQVSAAQAGNIGEWRTDFMVVVQGSNGYNKNPIPATVSGFNAPVPLSGAVDVSSITSGRTPFAGAQFYTQSFSPQLCADFCTNTTATNKATARTAGLSSYTPCNFFNALSISVNGLAQGTYCQAYSSDVSS</sequence>